<comment type="caution">
    <text evidence="2">The sequence shown here is derived from an EMBL/GenBank/DDBJ whole genome shotgun (WGS) entry which is preliminary data.</text>
</comment>
<evidence type="ECO:0000313" key="2">
    <source>
        <dbReference type="EMBL" id="KAK3778550.1"/>
    </source>
</evidence>
<dbReference type="SUPFAM" id="SSF48056">
    <property type="entry name" value="Di-copper centre-containing domain"/>
    <property type="match status" value="1"/>
</dbReference>
<dbReference type="InterPro" id="IPR008922">
    <property type="entry name" value="Di-copper_centre_dom_sf"/>
</dbReference>
<organism evidence="2 3">
    <name type="scientific">Elysia crispata</name>
    <name type="common">lettuce slug</name>
    <dbReference type="NCBI Taxonomy" id="231223"/>
    <lineage>
        <taxon>Eukaryota</taxon>
        <taxon>Metazoa</taxon>
        <taxon>Spiralia</taxon>
        <taxon>Lophotrochozoa</taxon>
        <taxon>Mollusca</taxon>
        <taxon>Gastropoda</taxon>
        <taxon>Heterobranchia</taxon>
        <taxon>Euthyneura</taxon>
        <taxon>Panpulmonata</taxon>
        <taxon>Sacoglossa</taxon>
        <taxon>Placobranchoidea</taxon>
        <taxon>Plakobranchidae</taxon>
        <taxon>Elysia</taxon>
    </lineage>
</organism>
<dbReference type="Proteomes" id="UP001283361">
    <property type="component" value="Unassembled WGS sequence"/>
</dbReference>
<dbReference type="AlphaFoldDB" id="A0AAE0ZZQ0"/>
<reference evidence="2" key="1">
    <citation type="journal article" date="2023" name="G3 (Bethesda)">
        <title>A reference genome for the long-term kleptoplast-retaining sea slug Elysia crispata morphotype clarki.</title>
        <authorList>
            <person name="Eastman K.E."/>
            <person name="Pendleton A.L."/>
            <person name="Shaikh M.A."/>
            <person name="Suttiyut T."/>
            <person name="Ogas R."/>
            <person name="Tomko P."/>
            <person name="Gavelis G."/>
            <person name="Widhalm J.R."/>
            <person name="Wisecaver J.H."/>
        </authorList>
    </citation>
    <scope>NUCLEOTIDE SEQUENCE</scope>
    <source>
        <strain evidence="2">ECLA1</strain>
    </source>
</reference>
<proteinExistence type="predicted"/>
<keyword evidence="1" id="KW-0732">Signal</keyword>
<gene>
    <name evidence="2" type="ORF">RRG08_064419</name>
</gene>
<keyword evidence="3" id="KW-1185">Reference proteome</keyword>
<dbReference type="EMBL" id="JAWDGP010002927">
    <property type="protein sequence ID" value="KAK3778550.1"/>
    <property type="molecule type" value="Genomic_DNA"/>
</dbReference>
<evidence type="ECO:0000256" key="1">
    <source>
        <dbReference type="SAM" id="SignalP"/>
    </source>
</evidence>
<name>A0AAE0ZZQ0_9GAST</name>
<sequence>MKLCGVKWLLSVLLPTSLAKIWEIPIPRSLQDCYNHVKHANTETFVGSTYSFLCEAGLKREQLGQPPKFDTQKSSYYQHLYDKAVQLGPPVRSDSPFGKRGRRMRLKRQAGALPRCVRKEYRMLSDDERTRFHAAINALKQDTVSLICKASYKLMSRVTDQTYLGEIQYKQ</sequence>
<evidence type="ECO:0000313" key="3">
    <source>
        <dbReference type="Proteomes" id="UP001283361"/>
    </source>
</evidence>
<feature type="signal peptide" evidence="1">
    <location>
        <begin position="1"/>
        <end position="19"/>
    </location>
</feature>
<accession>A0AAE0ZZQ0</accession>
<protein>
    <submittedName>
        <fullName evidence="2">Uncharacterized protein</fullName>
    </submittedName>
</protein>
<feature type="chain" id="PRO_5041961820" evidence="1">
    <location>
        <begin position="20"/>
        <end position="171"/>
    </location>
</feature>